<keyword evidence="2 7" id="KW-0418">Kinase</keyword>
<evidence type="ECO:0000313" key="7">
    <source>
        <dbReference type="EMBL" id="MDT9684287.1"/>
    </source>
</evidence>
<dbReference type="Proteomes" id="UP001250181">
    <property type="component" value="Unassembled WGS sequence"/>
</dbReference>
<dbReference type="PANTHER" id="PTHR24421:SF62">
    <property type="entry name" value="SENSORY TRANSDUCTION HISTIDINE KINASE"/>
    <property type="match status" value="1"/>
</dbReference>
<evidence type="ECO:0000256" key="4">
    <source>
        <dbReference type="SAM" id="MobiDB-lite"/>
    </source>
</evidence>
<name>A0ABU3QNK3_9ACTN</name>
<keyword evidence="1" id="KW-0808">Transferase</keyword>
<dbReference type="CDD" id="cd16917">
    <property type="entry name" value="HATPase_UhpB-NarQ-NarX-like"/>
    <property type="match status" value="1"/>
</dbReference>
<dbReference type="InterPro" id="IPR005467">
    <property type="entry name" value="His_kinase_dom"/>
</dbReference>
<keyword evidence="8" id="KW-1185">Reference proteome</keyword>
<protein>
    <submittedName>
        <fullName evidence="7">Sensor histidine kinase</fullName>
    </submittedName>
</protein>
<feature type="transmembrane region" description="Helical" evidence="5">
    <location>
        <begin position="15"/>
        <end position="36"/>
    </location>
</feature>
<evidence type="ECO:0000256" key="5">
    <source>
        <dbReference type="SAM" id="Phobius"/>
    </source>
</evidence>
<dbReference type="InterPro" id="IPR050482">
    <property type="entry name" value="Sensor_HK_TwoCompSys"/>
</dbReference>
<keyword evidence="3" id="KW-0902">Two-component regulatory system</keyword>
<dbReference type="SMART" id="SM00387">
    <property type="entry name" value="HATPase_c"/>
    <property type="match status" value="1"/>
</dbReference>
<dbReference type="Gene3D" id="1.20.5.1930">
    <property type="match status" value="1"/>
</dbReference>
<comment type="caution">
    <text evidence="7">The sequence shown here is derived from an EMBL/GenBank/DDBJ whole genome shotgun (WGS) entry which is preliminary data.</text>
</comment>
<keyword evidence="5" id="KW-0812">Transmembrane</keyword>
<evidence type="ECO:0000256" key="3">
    <source>
        <dbReference type="ARBA" id="ARBA00023012"/>
    </source>
</evidence>
<gene>
    <name evidence="7" type="ORF">RND61_19800</name>
</gene>
<dbReference type="PROSITE" id="PS50109">
    <property type="entry name" value="HIS_KIN"/>
    <property type="match status" value="1"/>
</dbReference>
<evidence type="ECO:0000256" key="2">
    <source>
        <dbReference type="ARBA" id="ARBA00022777"/>
    </source>
</evidence>
<keyword evidence="5" id="KW-1133">Transmembrane helix</keyword>
<dbReference type="EMBL" id="JAWCTQ010000025">
    <property type="protein sequence ID" value="MDT9684287.1"/>
    <property type="molecule type" value="Genomic_DNA"/>
</dbReference>
<feature type="transmembrane region" description="Helical" evidence="5">
    <location>
        <begin position="43"/>
        <end position="60"/>
    </location>
</feature>
<dbReference type="GO" id="GO:0016301">
    <property type="term" value="F:kinase activity"/>
    <property type="evidence" value="ECO:0007669"/>
    <property type="project" value="UniProtKB-KW"/>
</dbReference>
<reference evidence="7 8" key="1">
    <citation type="submission" date="2023-09" db="EMBL/GenBank/DDBJ databases">
        <title>Streptomyces sp. nov.: A antagonism against Alternaria gaisen Producing Streptochlin, Isolated from Tamarix root soil.</title>
        <authorList>
            <person name="Chen Y."/>
        </authorList>
    </citation>
    <scope>NUCLEOTIDE SEQUENCE [LARGE SCALE GENOMIC DNA]</scope>
    <source>
        <strain evidence="7 8">TRM76323</strain>
    </source>
</reference>
<dbReference type="Pfam" id="PF07730">
    <property type="entry name" value="HisKA_3"/>
    <property type="match status" value="1"/>
</dbReference>
<dbReference type="RefSeq" id="WP_315879344.1">
    <property type="nucleotide sequence ID" value="NZ_JAWCTQ010000025.1"/>
</dbReference>
<dbReference type="Gene3D" id="3.30.565.10">
    <property type="entry name" value="Histidine kinase-like ATPase, C-terminal domain"/>
    <property type="match status" value="1"/>
</dbReference>
<feature type="transmembrane region" description="Helical" evidence="5">
    <location>
        <begin position="121"/>
        <end position="142"/>
    </location>
</feature>
<sequence>MTTTLEERWAQFFRYGPYLLLGLATLISAATADLLMTPREVRVAAALLLASLVLQVWWSRAAPRPDGGKPEKQEKQERQERQEKGKPEGRTAESGVGAGPAVPMPSGGSVAGRVYFTLRTVLAFALTWLNPFFAIYACLGYFEARRLLPTRAARAGLVVTAVTMAGSQSGGLPPASPMNWAAFGVLFALNAALTMVMDHLETKEAEKAAERAGTITALEEALAENAALHAQLVVQAREAGVADERRRLAAEIHDTIAQGLTGVIAQLQAVATTADPDLAREHLDRAQALARRSLGEARRSVQNLSPSALEHDALPEALKKTVAEWAERTGVDARFTVTGTEEPLHDEVAATLLRIAQEALANAHRHAGATRAGVTLSYMGDEVTLDVRDDGRGFDPLAVPPRTGAGGFGLDGMRARAERIAGTVTVESEPGHGTAIGARVPLVRHD</sequence>
<dbReference type="InterPro" id="IPR011712">
    <property type="entry name" value="Sig_transdc_His_kin_sub3_dim/P"/>
</dbReference>
<organism evidence="7 8">
    <name type="scientific">Streptomyces tamarix</name>
    <dbReference type="NCBI Taxonomy" id="3078565"/>
    <lineage>
        <taxon>Bacteria</taxon>
        <taxon>Bacillati</taxon>
        <taxon>Actinomycetota</taxon>
        <taxon>Actinomycetes</taxon>
        <taxon>Kitasatosporales</taxon>
        <taxon>Streptomycetaceae</taxon>
        <taxon>Streptomyces</taxon>
    </lineage>
</organism>
<evidence type="ECO:0000313" key="8">
    <source>
        <dbReference type="Proteomes" id="UP001250181"/>
    </source>
</evidence>
<dbReference type="Pfam" id="PF02518">
    <property type="entry name" value="HATPase_c"/>
    <property type="match status" value="1"/>
</dbReference>
<accession>A0ABU3QNK3</accession>
<evidence type="ECO:0000259" key="6">
    <source>
        <dbReference type="PROSITE" id="PS50109"/>
    </source>
</evidence>
<dbReference type="InterPro" id="IPR036890">
    <property type="entry name" value="HATPase_C_sf"/>
</dbReference>
<evidence type="ECO:0000256" key="1">
    <source>
        <dbReference type="ARBA" id="ARBA00022679"/>
    </source>
</evidence>
<dbReference type="InterPro" id="IPR003594">
    <property type="entry name" value="HATPase_dom"/>
</dbReference>
<feature type="region of interest" description="Disordered" evidence="4">
    <location>
        <begin position="63"/>
        <end position="104"/>
    </location>
</feature>
<keyword evidence="5" id="KW-0472">Membrane</keyword>
<proteinExistence type="predicted"/>
<dbReference type="PANTHER" id="PTHR24421">
    <property type="entry name" value="NITRATE/NITRITE SENSOR PROTEIN NARX-RELATED"/>
    <property type="match status" value="1"/>
</dbReference>
<feature type="compositionally biased region" description="Basic and acidic residues" evidence="4">
    <location>
        <begin position="66"/>
        <end position="91"/>
    </location>
</feature>
<dbReference type="SUPFAM" id="SSF55874">
    <property type="entry name" value="ATPase domain of HSP90 chaperone/DNA topoisomerase II/histidine kinase"/>
    <property type="match status" value="1"/>
</dbReference>
<feature type="domain" description="Histidine kinase" evidence="6">
    <location>
        <begin position="352"/>
        <end position="444"/>
    </location>
</feature>